<feature type="compositionally biased region" description="Pro residues" evidence="1">
    <location>
        <begin position="98"/>
        <end position="109"/>
    </location>
</feature>
<feature type="compositionally biased region" description="Low complexity" evidence="1">
    <location>
        <begin position="165"/>
        <end position="176"/>
    </location>
</feature>
<organism evidence="2 3">
    <name type="scientific">Panicum virgatum</name>
    <name type="common">Blackwell switchgrass</name>
    <dbReference type="NCBI Taxonomy" id="38727"/>
    <lineage>
        <taxon>Eukaryota</taxon>
        <taxon>Viridiplantae</taxon>
        <taxon>Streptophyta</taxon>
        <taxon>Embryophyta</taxon>
        <taxon>Tracheophyta</taxon>
        <taxon>Spermatophyta</taxon>
        <taxon>Magnoliopsida</taxon>
        <taxon>Liliopsida</taxon>
        <taxon>Poales</taxon>
        <taxon>Poaceae</taxon>
        <taxon>PACMAD clade</taxon>
        <taxon>Panicoideae</taxon>
        <taxon>Panicodae</taxon>
        <taxon>Paniceae</taxon>
        <taxon>Panicinae</taxon>
        <taxon>Panicum</taxon>
        <taxon>Panicum sect. Hiantes</taxon>
    </lineage>
</organism>
<reference evidence="2 3" key="1">
    <citation type="submission" date="2020-05" db="EMBL/GenBank/DDBJ databases">
        <title>WGS assembly of Panicum virgatum.</title>
        <authorList>
            <person name="Lovell J.T."/>
            <person name="Jenkins J."/>
            <person name="Shu S."/>
            <person name="Juenger T.E."/>
            <person name="Schmutz J."/>
        </authorList>
    </citation>
    <scope>NUCLEOTIDE SEQUENCE [LARGE SCALE GENOMIC DNA]</scope>
    <source>
        <strain evidence="3">cv. AP13</strain>
    </source>
</reference>
<name>A0A8T0TAB6_PANVG</name>
<feature type="compositionally biased region" description="Basic and acidic residues" evidence="1">
    <location>
        <begin position="117"/>
        <end position="153"/>
    </location>
</feature>
<dbReference type="EMBL" id="CM029044">
    <property type="protein sequence ID" value="KAG2607930.1"/>
    <property type="molecule type" value="Genomic_DNA"/>
</dbReference>
<feature type="region of interest" description="Disordered" evidence="1">
    <location>
        <begin position="93"/>
        <end position="205"/>
    </location>
</feature>
<dbReference type="AlphaFoldDB" id="A0A8T0TAB6"/>
<comment type="caution">
    <text evidence="2">The sequence shown here is derived from an EMBL/GenBank/DDBJ whole genome shotgun (WGS) entry which is preliminary data.</text>
</comment>
<dbReference type="Proteomes" id="UP000823388">
    <property type="component" value="Chromosome 4N"/>
</dbReference>
<feature type="region of interest" description="Disordered" evidence="1">
    <location>
        <begin position="40"/>
        <end position="78"/>
    </location>
</feature>
<sequence length="205" mass="22480">MGRMDEVANVTHLFLGGGNVGPCPTRDMVGLGWIRTGPELAHQSSRRGAFRGGPRGDGAAERTRVPEPAPGPAGSLSQRLDCARHARCLPLKSIPPVSFHPPLAPPPTVPRSGKLPSQRERERERERDLERERQRLPSQREREKAASLTDRRPPGSLPAGVCLLRRAGYSVSGGSRSARRRGWDSPRAARRRLRPPPPSPLRFGI</sequence>
<evidence type="ECO:0000313" key="3">
    <source>
        <dbReference type="Proteomes" id="UP000823388"/>
    </source>
</evidence>
<accession>A0A8T0TAB6</accession>
<proteinExistence type="predicted"/>
<feature type="compositionally biased region" description="Pro residues" evidence="1">
    <location>
        <begin position="195"/>
        <end position="205"/>
    </location>
</feature>
<evidence type="ECO:0000313" key="2">
    <source>
        <dbReference type="EMBL" id="KAG2607930.1"/>
    </source>
</evidence>
<gene>
    <name evidence="2" type="ORF">PVAP13_4NG304266</name>
</gene>
<keyword evidence="3" id="KW-1185">Reference proteome</keyword>
<protein>
    <submittedName>
        <fullName evidence="2">Uncharacterized protein</fullName>
    </submittedName>
</protein>
<evidence type="ECO:0000256" key="1">
    <source>
        <dbReference type="SAM" id="MobiDB-lite"/>
    </source>
</evidence>